<dbReference type="EMBL" id="JEMA01000591">
    <property type="protein sequence ID" value="KYF68136.1"/>
    <property type="molecule type" value="Genomic_DNA"/>
</dbReference>
<reference evidence="2 3" key="1">
    <citation type="submission" date="2014-02" db="EMBL/GenBank/DDBJ databases">
        <title>The small core and large imbalanced accessory genome model reveals a collaborative survival strategy of Sorangium cellulosum strains in nature.</title>
        <authorList>
            <person name="Han K."/>
            <person name="Peng R."/>
            <person name="Blom J."/>
            <person name="Li Y.-Z."/>
        </authorList>
    </citation>
    <scope>NUCLEOTIDE SEQUENCE [LARGE SCALE GENOMIC DNA]</scope>
    <source>
        <strain evidence="2 3">So0008-312</strain>
    </source>
</reference>
<protein>
    <submittedName>
        <fullName evidence="2">Uncharacterized protein</fullName>
    </submittedName>
</protein>
<gene>
    <name evidence="2" type="ORF">BE15_38155</name>
</gene>
<accession>A0A150QKB3</accession>
<sequence length="266" mass="29266">MARAQTKPPHPATVAQKKAGPAKNARPPHPATVAQKKAVPTTPARPPHPAAVAQRMTIQRSAERNPSDVPSLTTLGILEDEQVQRWLYYSKGKKLPENKVKGLIAEYLTKHKLTAVYRPEKHVCLTGVKVSLATEGGWNDIAEIDVLVGVVDDGKLVPVLIAEAKAGKYGAGKYTTALSKKLKAMELVRTNEALLTTDYPIARILEEEGEVTMDDLRQRELIAYKKRFQNKLAVIAAGPEGKDLPLAPKDIDAIYQAFTTWWSQQH</sequence>
<evidence type="ECO:0000256" key="1">
    <source>
        <dbReference type="SAM" id="MobiDB-lite"/>
    </source>
</evidence>
<feature type="region of interest" description="Disordered" evidence="1">
    <location>
        <begin position="1"/>
        <end position="50"/>
    </location>
</feature>
<dbReference type="Proteomes" id="UP000075260">
    <property type="component" value="Unassembled WGS sequence"/>
</dbReference>
<comment type="caution">
    <text evidence="2">The sequence shown here is derived from an EMBL/GenBank/DDBJ whole genome shotgun (WGS) entry which is preliminary data.</text>
</comment>
<dbReference type="AlphaFoldDB" id="A0A150QKB3"/>
<name>A0A150QKB3_SORCE</name>
<organism evidence="2 3">
    <name type="scientific">Sorangium cellulosum</name>
    <name type="common">Polyangium cellulosum</name>
    <dbReference type="NCBI Taxonomy" id="56"/>
    <lineage>
        <taxon>Bacteria</taxon>
        <taxon>Pseudomonadati</taxon>
        <taxon>Myxococcota</taxon>
        <taxon>Polyangia</taxon>
        <taxon>Polyangiales</taxon>
        <taxon>Polyangiaceae</taxon>
        <taxon>Sorangium</taxon>
    </lineage>
</organism>
<proteinExistence type="predicted"/>
<evidence type="ECO:0000313" key="2">
    <source>
        <dbReference type="EMBL" id="KYF68136.1"/>
    </source>
</evidence>
<evidence type="ECO:0000313" key="3">
    <source>
        <dbReference type="Proteomes" id="UP000075260"/>
    </source>
</evidence>